<feature type="compositionally biased region" description="Low complexity" evidence="1">
    <location>
        <begin position="28"/>
        <end position="42"/>
    </location>
</feature>
<reference evidence="2 3" key="1">
    <citation type="submission" date="2023-05" db="EMBL/GenBank/DDBJ databases">
        <title>A 100% complete, gapless, phased diploid assembly of the Scenedesmus obliquus UTEX 3031 genome.</title>
        <authorList>
            <person name="Biondi T.C."/>
            <person name="Hanschen E.R."/>
            <person name="Kwon T."/>
            <person name="Eng W."/>
            <person name="Kruse C.P.S."/>
            <person name="Koehler S.I."/>
            <person name="Kunde Y."/>
            <person name="Gleasner C.D."/>
            <person name="You Mak K.T."/>
            <person name="Polle J."/>
            <person name="Hovde B.T."/>
            <person name="Starkenburg S.R."/>
        </authorList>
    </citation>
    <scope>NUCLEOTIDE SEQUENCE [LARGE SCALE GENOMIC DNA]</scope>
    <source>
        <strain evidence="2 3">DOE0152z</strain>
    </source>
</reference>
<evidence type="ECO:0000313" key="3">
    <source>
        <dbReference type="Proteomes" id="UP001244341"/>
    </source>
</evidence>
<protein>
    <recommendedName>
        <fullName evidence="4">GRIP domain-containing protein</fullName>
    </recommendedName>
</protein>
<feature type="region of interest" description="Disordered" evidence="1">
    <location>
        <begin position="125"/>
        <end position="159"/>
    </location>
</feature>
<sequence length="224" mass="23951">MKAENAVAQQQYQRRVARMEEQLSQLRSAPSTAAGSAATATGCQEPQQQLNEAVQGLQEERSSLQEQLTQMQGILNALGTTDAAAAAAAAAALQARMFDSTAQQEQLQREVQQLRADCAEQRKMFEQQQGGDEPMAGQPARRGRPRKNHQGGNAGATQLQDARKLLRAEDSLTWGGSDSAAGARQALEKFAACLRGVAHPERVEALVRVIGTLLAEADGDVAMA</sequence>
<organism evidence="2 3">
    <name type="scientific">Tetradesmus obliquus</name>
    <name type="common">Green alga</name>
    <name type="synonym">Acutodesmus obliquus</name>
    <dbReference type="NCBI Taxonomy" id="3088"/>
    <lineage>
        <taxon>Eukaryota</taxon>
        <taxon>Viridiplantae</taxon>
        <taxon>Chlorophyta</taxon>
        <taxon>core chlorophytes</taxon>
        <taxon>Chlorophyceae</taxon>
        <taxon>CS clade</taxon>
        <taxon>Sphaeropleales</taxon>
        <taxon>Scenedesmaceae</taxon>
        <taxon>Tetradesmus</taxon>
    </lineage>
</organism>
<proteinExistence type="predicted"/>
<accession>A0ABY8UPB5</accession>
<evidence type="ECO:0000313" key="2">
    <source>
        <dbReference type="EMBL" id="WIA23409.1"/>
    </source>
</evidence>
<evidence type="ECO:0008006" key="4">
    <source>
        <dbReference type="Google" id="ProtNLM"/>
    </source>
</evidence>
<feature type="region of interest" description="Disordered" evidence="1">
    <location>
        <begin position="18"/>
        <end position="58"/>
    </location>
</feature>
<evidence type="ECO:0000256" key="1">
    <source>
        <dbReference type="SAM" id="MobiDB-lite"/>
    </source>
</evidence>
<keyword evidence="3" id="KW-1185">Reference proteome</keyword>
<name>A0ABY8UPB5_TETOB</name>
<dbReference type="Proteomes" id="UP001244341">
    <property type="component" value="Chromosome 16b"/>
</dbReference>
<gene>
    <name evidence="2" type="ORF">OEZ85_000165</name>
</gene>
<dbReference type="EMBL" id="CP126223">
    <property type="protein sequence ID" value="WIA23409.1"/>
    <property type="molecule type" value="Genomic_DNA"/>
</dbReference>